<protein>
    <recommendedName>
        <fullName evidence="3">Spermidine export protein MdtI</fullName>
    </recommendedName>
</protein>
<evidence type="ECO:0000313" key="12">
    <source>
        <dbReference type="Proteomes" id="UP001595722"/>
    </source>
</evidence>
<dbReference type="RefSeq" id="WP_376865205.1">
    <property type="nucleotide sequence ID" value="NZ_JBHRYB010000005.1"/>
</dbReference>
<feature type="transmembrane region" description="Helical" evidence="10">
    <location>
        <begin position="87"/>
        <end position="105"/>
    </location>
</feature>
<evidence type="ECO:0000256" key="6">
    <source>
        <dbReference type="ARBA" id="ARBA00022692"/>
    </source>
</evidence>
<dbReference type="PANTHER" id="PTHR30561">
    <property type="entry name" value="SMR FAMILY PROTON-DEPENDENT DRUG EFFLUX TRANSPORTER SUGE"/>
    <property type="match status" value="1"/>
</dbReference>
<comment type="caution">
    <text evidence="11">The sequence shown here is derived from an EMBL/GenBank/DDBJ whole genome shotgun (WGS) entry which is preliminary data.</text>
</comment>
<keyword evidence="4" id="KW-1003">Cell membrane</keyword>
<evidence type="ECO:0000256" key="8">
    <source>
        <dbReference type="ARBA" id="ARBA00023136"/>
    </source>
</evidence>
<dbReference type="EMBL" id="JBHRYB010000005">
    <property type="protein sequence ID" value="MFC3679498.1"/>
    <property type="molecule type" value="Genomic_DNA"/>
</dbReference>
<comment type="subcellular location">
    <subcellularLocation>
        <location evidence="1">Cell inner membrane</location>
        <topology evidence="1">Multi-pass membrane protein</topology>
    </subcellularLocation>
    <subcellularLocation>
        <location evidence="9">Cell membrane</location>
        <topology evidence="9">Multi-pass membrane protein</topology>
    </subcellularLocation>
</comment>
<organism evidence="11 12">
    <name type="scientific">Bacterioplanoides pacificum</name>
    <dbReference type="NCBI Taxonomy" id="1171596"/>
    <lineage>
        <taxon>Bacteria</taxon>
        <taxon>Pseudomonadati</taxon>
        <taxon>Pseudomonadota</taxon>
        <taxon>Gammaproteobacteria</taxon>
        <taxon>Oceanospirillales</taxon>
        <taxon>Oceanospirillaceae</taxon>
        <taxon>Bacterioplanoides</taxon>
    </lineage>
</organism>
<evidence type="ECO:0000256" key="10">
    <source>
        <dbReference type="SAM" id="Phobius"/>
    </source>
</evidence>
<accession>A0ABV7VTT4</accession>
<feature type="transmembrane region" description="Helical" evidence="10">
    <location>
        <begin position="58"/>
        <end position="80"/>
    </location>
</feature>
<evidence type="ECO:0000256" key="9">
    <source>
        <dbReference type="RuleBase" id="RU003942"/>
    </source>
</evidence>
<reference evidence="12" key="1">
    <citation type="journal article" date="2019" name="Int. J. Syst. Evol. Microbiol.">
        <title>The Global Catalogue of Microorganisms (GCM) 10K type strain sequencing project: providing services to taxonomists for standard genome sequencing and annotation.</title>
        <authorList>
            <consortium name="The Broad Institute Genomics Platform"/>
            <consortium name="The Broad Institute Genome Sequencing Center for Infectious Disease"/>
            <person name="Wu L."/>
            <person name="Ma J."/>
        </authorList>
    </citation>
    <scope>NUCLEOTIDE SEQUENCE [LARGE SCALE GENOMIC DNA]</scope>
    <source>
        <strain evidence="12">KCTC 42424</strain>
    </source>
</reference>
<sequence>MSWSLLLVLGSVALDILANVSLELSRGFRRKGWGVLAIVAIMAAFALLGFAVKGMDLFVAYAIWGALSISGTALATWWLFQHRLNRVSCSGLALLVISIALMQYANSQALV</sequence>
<dbReference type="InterPro" id="IPR037185">
    <property type="entry name" value="EmrE-like"/>
</dbReference>
<dbReference type="Gene3D" id="1.10.3730.20">
    <property type="match status" value="1"/>
</dbReference>
<name>A0ABV7VTT4_9GAMM</name>
<proteinExistence type="inferred from homology"/>
<evidence type="ECO:0000256" key="4">
    <source>
        <dbReference type="ARBA" id="ARBA00022475"/>
    </source>
</evidence>
<comment type="similarity">
    <text evidence="9">Belongs to the drug/metabolite transporter (DMT) superfamily. Small multidrug resistance (SMR) (TC 2.A.7.1) family.</text>
</comment>
<evidence type="ECO:0000256" key="5">
    <source>
        <dbReference type="ARBA" id="ARBA00022519"/>
    </source>
</evidence>
<evidence type="ECO:0000256" key="2">
    <source>
        <dbReference type="ARBA" id="ARBA00011359"/>
    </source>
</evidence>
<evidence type="ECO:0000256" key="3">
    <source>
        <dbReference type="ARBA" id="ARBA00021114"/>
    </source>
</evidence>
<dbReference type="Pfam" id="PF00893">
    <property type="entry name" value="Multi_Drug_Res"/>
    <property type="match status" value="1"/>
</dbReference>
<evidence type="ECO:0000313" key="11">
    <source>
        <dbReference type="EMBL" id="MFC3679498.1"/>
    </source>
</evidence>
<keyword evidence="5" id="KW-0997">Cell inner membrane</keyword>
<dbReference type="PANTHER" id="PTHR30561:SF6">
    <property type="entry name" value="SPERMIDINE EXPORT PROTEIN MDTI"/>
    <property type="match status" value="1"/>
</dbReference>
<feature type="transmembrane region" description="Helical" evidence="10">
    <location>
        <begin position="32"/>
        <end position="52"/>
    </location>
</feature>
<keyword evidence="6 9" id="KW-0812">Transmembrane</keyword>
<comment type="subunit">
    <text evidence="2">Forms a complex with MdtJ.</text>
</comment>
<evidence type="ECO:0000256" key="7">
    <source>
        <dbReference type="ARBA" id="ARBA00022989"/>
    </source>
</evidence>
<dbReference type="Proteomes" id="UP001595722">
    <property type="component" value="Unassembled WGS sequence"/>
</dbReference>
<gene>
    <name evidence="11" type="ORF">ACFOMG_05145</name>
</gene>
<feature type="transmembrane region" description="Helical" evidence="10">
    <location>
        <begin position="6"/>
        <end position="25"/>
    </location>
</feature>
<dbReference type="InterPro" id="IPR000390">
    <property type="entry name" value="Small_drug/metabolite_transptr"/>
</dbReference>
<keyword evidence="12" id="KW-1185">Reference proteome</keyword>
<keyword evidence="7 10" id="KW-1133">Transmembrane helix</keyword>
<dbReference type="InterPro" id="IPR045324">
    <property type="entry name" value="Small_multidrug_res"/>
</dbReference>
<dbReference type="SUPFAM" id="SSF103481">
    <property type="entry name" value="Multidrug resistance efflux transporter EmrE"/>
    <property type="match status" value="1"/>
</dbReference>
<keyword evidence="8 10" id="KW-0472">Membrane</keyword>
<evidence type="ECO:0000256" key="1">
    <source>
        <dbReference type="ARBA" id="ARBA00004429"/>
    </source>
</evidence>